<proteinExistence type="predicted"/>
<keyword evidence="2" id="KW-0804">Transcription</keyword>
<feature type="compositionally biased region" description="Basic and acidic residues" evidence="4">
    <location>
        <begin position="633"/>
        <end position="654"/>
    </location>
</feature>
<dbReference type="InterPro" id="IPR015943">
    <property type="entry name" value="WD40/YVTN_repeat-like_dom_sf"/>
</dbReference>
<name>A0AAV0BMQ3_PHAPC</name>
<dbReference type="GO" id="GO:0005634">
    <property type="term" value="C:nucleus"/>
    <property type="evidence" value="ECO:0007669"/>
    <property type="project" value="UniProtKB-SubCell"/>
</dbReference>
<dbReference type="InterPro" id="IPR036322">
    <property type="entry name" value="WD40_repeat_dom_sf"/>
</dbReference>
<dbReference type="InterPro" id="IPR052416">
    <property type="entry name" value="GTF3C_component"/>
</dbReference>
<evidence type="ECO:0000313" key="6">
    <source>
        <dbReference type="Proteomes" id="UP001153365"/>
    </source>
</evidence>
<evidence type="ECO:0008006" key="7">
    <source>
        <dbReference type="Google" id="ProtNLM"/>
    </source>
</evidence>
<gene>
    <name evidence="5" type="ORF">PPACK8108_LOCUS22243</name>
</gene>
<dbReference type="EMBL" id="CALTRL010005875">
    <property type="protein sequence ID" value="CAH7687459.1"/>
    <property type="molecule type" value="Genomic_DNA"/>
</dbReference>
<dbReference type="GO" id="GO:0000127">
    <property type="term" value="C:transcription factor TFIIIC complex"/>
    <property type="evidence" value="ECO:0007669"/>
    <property type="project" value="TreeGrafter"/>
</dbReference>
<evidence type="ECO:0000256" key="2">
    <source>
        <dbReference type="ARBA" id="ARBA00023163"/>
    </source>
</evidence>
<keyword evidence="6" id="KW-1185">Reference proteome</keyword>
<keyword evidence="3" id="KW-0539">Nucleus</keyword>
<comment type="caution">
    <text evidence="5">The sequence shown here is derived from an EMBL/GenBank/DDBJ whole genome shotgun (WGS) entry which is preliminary data.</text>
</comment>
<evidence type="ECO:0000256" key="3">
    <source>
        <dbReference type="ARBA" id="ARBA00023242"/>
    </source>
</evidence>
<dbReference type="PANTHER" id="PTHR15052:SF2">
    <property type="entry name" value="GENERAL TRANSCRIPTION FACTOR 3C POLYPEPTIDE 2"/>
    <property type="match status" value="1"/>
</dbReference>
<dbReference type="AlphaFoldDB" id="A0AAV0BMQ3"/>
<dbReference type="SUPFAM" id="SSF50978">
    <property type="entry name" value="WD40 repeat-like"/>
    <property type="match status" value="1"/>
</dbReference>
<feature type="compositionally biased region" description="Polar residues" evidence="4">
    <location>
        <begin position="655"/>
        <end position="668"/>
    </location>
</feature>
<dbReference type="GO" id="GO:0006383">
    <property type="term" value="P:transcription by RNA polymerase III"/>
    <property type="evidence" value="ECO:0007669"/>
    <property type="project" value="TreeGrafter"/>
</dbReference>
<feature type="region of interest" description="Disordered" evidence="4">
    <location>
        <begin position="619"/>
        <end position="668"/>
    </location>
</feature>
<organism evidence="5 6">
    <name type="scientific">Phakopsora pachyrhizi</name>
    <name type="common">Asian soybean rust disease fungus</name>
    <dbReference type="NCBI Taxonomy" id="170000"/>
    <lineage>
        <taxon>Eukaryota</taxon>
        <taxon>Fungi</taxon>
        <taxon>Dikarya</taxon>
        <taxon>Basidiomycota</taxon>
        <taxon>Pucciniomycotina</taxon>
        <taxon>Pucciniomycetes</taxon>
        <taxon>Pucciniales</taxon>
        <taxon>Phakopsoraceae</taxon>
        <taxon>Phakopsora</taxon>
    </lineage>
</organism>
<sequence>MNEAGRNEQILPRIYTDSQGIRSLPAHLKSYGPLWEPPAYIHPVYDPSAAGWKVQRDPIQLSPIIRSRMIAAEAALFYGPAMELLCDLGWYKTKWNTAEKQENDRWGGWYDDLKSSASCIRDAMLNDEQSKEYIPVGVKFPAQAKDPVVPSSGNQIRKTVRNDLGNIWAIGDDSGSLDLYAGPLRVEKSLDGSERVAQDKVRFERFARCPLSAPVWSIDFLSGTDSFLNPRSTKPGSSPPSRSSAFDILALSTISQDPGLLPPVEILKRGTDAKSSVQIWSIPFNEPSNFGRADDDEELQIPTESGDSINQKDSSPELRHILSSDIPFLNKDLPQLEFLLALQSQASVVRWCPRGGSKSMSDSNPSAPKDFSEKIDCLGVLAVATFDGAVNLYAVPNPCQIKDRVCAPSDAYLVSAHIKQVLTLDLTPCATLMLPNTSCLALDWANHDVIAGGCLNGEQAIVFICFSMPSYSFILFSPNEARSFASCSTREAVPLLIRPTHFLPLHSAPIRSISWIRVPPLKRNGQPGIDEDPTFLATTGYDGSVKLQISSSDYHSFIAYAAADGVCGLASMARSQKYRSRATTWALKVYQMDFNRNTSELRMLDNHKPLASLAIHFNDEKPSSDEGLTSMNEPKKNNKTKEKQKPKDQKEKSKVSTGNLKSNDQCSGSPIGTYPPIVGVHCLSWCPSIRRGTVLASGMGCGLVRIDSVEGGLNKKAMRFRNIEKLLNDAIDSENEEQVGDNYDPVDEED</sequence>
<reference evidence="5" key="1">
    <citation type="submission" date="2022-06" db="EMBL/GenBank/DDBJ databases">
        <authorList>
            <consortium name="SYNGENTA / RWTH Aachen University"/>
        </authorList>
    </citation>
    <scope>NUCLEOTIDE SEQUENCE</scope>
</reference>
<dbReference type="PANTHER" id="PTHR15052">
    <property type="entry name" value="RNA POLYMERASE III TRANSCRIPTION INITIATION FACTOR COMPLEX SUBUNIT"/>
    <property type="match status" value="1"/>
</dbReference>
<protein>
    <recommendedName>
        <fullName evidence="7">Transcription factor IIIC 90kDa subunit N-terminal domain-containing protein</fullName>
    </recommendedName>
</protein>
<evidence type="ECO:0000256" key="4">
    <source>
        <dbReference type="SAM" id="MobiDB-lite"/>
    </source>
</evidence>
<evidence type="ECO:0000313" key="5">
    <source>
        <dbReference type="EMBL" id="CAH7687459.1"/>
    </source>
</evidence>
<dbReference type="Proteomes" id="UP001153365">
    <property type="component" value="Unassembled WGS sequence"/>
</dbReference>
<comment type="subcellular location">
    <subcellularLocation>
        <location evidence="1">Nucleus</location>
    </subcellularLocation>
</comment>
<dbReference type="Gene3D" id="2.130.10.10">
    <property type="entry name" value="YVTN repeat-like/Quinoprotein amine dehydrogenase"/>
    <property type="match status" value="1"/>
</dbReference>
<evidence type="ECO:0000256" key="1">
    <source>
        <dbReference type="ARBA" id="ARBA00004123"/>
    </source>
</evidence>
<accession>A0AAV0BMQ3</accession>